<proteinExistence type="predicted"/>
<feature type="compositionally biased region" description="Pro residues" evidence="1">
    <location>
        <begin position="1"/>
        <end position="10"/>
    </location>
</feature>
<feature type="compositionally biased region" description="Low complexity" evidence="1">
    <location>
        <begin position="73"/>
        <end position="88"/>
    </location>
</feature>
<dbReference type="Proteomes" id="UP000218811">
    <property type="component" value="Unassembled WGS sequence"/>
</dbReference>
<dbReference type="AlphaFoldDB" id="A0A2H3JB09"/>
<evidence type="ECO:0000313" key="2">
    <source>
        <dbReference type="EMBL" id="PCH39001.1"/>
    </source>
</evidence>
<gene>
    <name evidence="2" type="ORF">WOLCODRAFT_168133</name>
    <name evidence="3" type="ORF">WOLCODRAFT_29382</name>
</gene>
<evidence type="ECO:0000256" key="1">
    <source>
        <dbReference type="SAM" id="MobiDB-lite"/>
    </source>
</evidence>
<dbReference type="EMBL" id="KB467954">
    <property type="protein sequence ID" value="PCH39091.1"/>
    <property type="molecule type" value="Genomic_DNA"/>
</dbReference>
<name>A0A2H3JB09_WOLCO</name>
<dbReference type="EMBL" id="KB467951">
    <property type="protein sequence ID" value="PCH39001.1"/>
    <property type="molecule type" value="Genomic_DNA"/>
</dbReference>
<reference evidence="3 4" key="1">
    <citation type="journal article" date="2012" name="Science">
        <title>The Paleozoic origin of enzymatic lignin decomposition reconstructed from 31 fungal genomes.</title>
        <authorList>
            <person name="Floudas D."/>
            <person name="Binder M."/>
            <person name="Riley R."/>
            <person name="Barry K."/>
            <person name="Blanchette R.A."/>
            <person name="Henrissat B."/>
            <person name="Martinez A.T."/>
            <person name="Otillar R."/>
            <person name="Spatafora J.W."/>
            <person name="Yadav J.S."/>
            <person name="Aerts A."/>
            <person name="Benoit I."/>
            <person name="Boyd A."/>
            <person name="Carlson A."/>
            <person name="Copeland A."/>
            <person name="Coutinho P.M."/>
            <person name="de Vries R.P."/>
            <person name="Ferreira P."/>
            <person name="Findley K."/>
            <person name="Foster B."/>
            <person name="Gaskell J."/>
            <person name="Glotzer D."/>
            <person name="Gorecki P."/>
            <person name="Heitman J."/>
            <person name="Hesse C."/>
            <person name="Hori C."/>
            <person name="Igarashi K."/>
            <person name="Jurgens J.A."/>
            <person name="Kallen N."/>
            <person name="Kersten P."/>
            <person name="Kohler A."/>
            <person name="Kuees U."/>
            <person name="Kumar T.K.A."/>
            <person name="Kuo A."/>
            <person name="LaButti K."/>
            <person name="Larrondo L.F."/>
            <person name="Lindquist E."/>
            <person name="Ling A."/>
            <person name="Lombard V."/>
            <person name="Lucas S."/>
            <person name="Lundell T."/>
            <person name="Martin R."/>
            <person name="McLaughlin D.J."/>
            <person name="Morgenstern I."/>
            <person name="Morin E."/>
            <person name="Murat C."/>
            <person name="Nagy L.G."/>
            <person name="Nolan M."/>
            <person name="Ohm R.A."/>
            <person name="Patyshakuliyeva A."/>
            <person name="Rokas A."/>
            <person name="Ruiz-Duenas F.J."/>
            <person name="Sabat G."/>
            <person name="Salamov A."/>
            <person name="Samejima M."/>
            <person name="Schmutz J."/>
            <person name="Slot J.C."/>
            <person name="St John F."/>
            <person name="Stenlid J."/>
            <person name="Sun H."/>
            <person name="Sun S."/>
            <person name="Syed K."/>
            <person name="Tsang A."/>
            <person name="Wiebenga A."/>
            <person name="Young D."/>
            <person name="Pisabarro A."/>
            <person name="Eastwood D.C."/>
            <person name="Martin F."/>
            <person name="Cullen D."/>
            <person name="Grigoriev I.V."/>
            <person name="Hibbett D.S."/>
        </authorList>
    </citation>
    <scope>NUCLEOTIDE SEQUENCE [LARGE SCALE GENOMIC DNA]</scope>
    <source>
        <strain evidence="3 4">MD-104</strain>
    </source>
</reference>
<protein>
    <submittedName>
        <fullName evidence="3">Uncharacterized protein</fullName>
    </submittedName>
</protein>
<feature type="region of interest" description="Disordered" evidence="1">
    <location>
        <begin position="1"/>
        <end position="88"/>
    </location>
</feature>
<accession>A0A2H3JB09</accession>
<keyword evidence="4" id="KW-1185">Reference proteome</keyword>
<organism evidence="3 4">
    <name type="scientific">Wolfiporia cocos (strain MD-104)</name>
    <name type="common">Brown rot fungus</name>
    <dbReference type="NCBI Taxonomy" id="742152"/>
    <lineage>
        <taxon>Eukaryota</taxon>
        <taxon>Fungi</taxon>
        <taxon>Dikarya</taxon>
        <taxon>Basidiomycota</taxon>
        <taxon>Agaricomycotina</taxon>
        <taxon>Agaricomycetes</taxon>
        <taxon>Polyporales</taxon>
        <taxon>Phaeolaceae</taxon>
        <taxon>Wolfiporia</taxon>
    </lineage>
</organism>
<evidence type="ECO:0000313" key="4">
    <source>
        <dbReference type="Proteomes" id="UP000218811"/>
    </source>
</evidence>
<evidence type="ECO:0000313" key="3">
    <source>
        <dbReference type="EMBL" id="PCH39091.1"/>
    </source>
</evidence>
<sequence length="116" mass="12436">MHPFPHPAPLPDSRSGEARIHRARPWAQVGREIPLLRPTRGTHRSGRDNGTDDAYFVHARPLSVGPEDTSQPAPRTTPTRPSAARGAAASLGGLEGYGLREIDCCCPPGPFQARPG</sequence>